<keyword evidence="4" id="KW-0663">Pyridoxal phosphate</keyword>
<dbReference type="Proteomes" id="UP000824890">
    <property type="component" value="Unassembled WGS sequence"/>
</dbReference>
<keyword evidence="3" id="KW-0808">Transferase</keyword>
<feature type="non-terminal residue" evidence="6">
    <location>
        <position position="1"/>
    </location>
</feature>
<dbReference type="InterPro" id="IPR004839">
    <property type="entry name" value="Aminotransferase_I/II_large"/>
</dbReference>
<sequence length="227" mass="25410">ILLFSHFLYVQSDGPDFTKESAIQAIKDDTGLVVDPEKEVIVTSGCTEAIAATMLVYITREETFASLCIKNHVAVFSNETYDKLSFEMDHISIASLPGKTFSLTGWKTGWAIAPPHLTWGIRQAQTYLTFRTSTPMQYAAVAALEAPGCYFKELRRDYSAKKEILVKVNDVAFCEYLIKEVGVVASVFHLDKEEGKSLVRFALCNDEEKLRSAVERMKLKLKFATSS</sequence>
<comment type="caution">
    <text evidence="6">The sequence shown here is derived from an EMBL/GenBank/DDBJ whole genome shotgun (WGS) entry which is preliminary data.</text>
</comment>
<proteinExistence type="predicted"/>
<organism evidence="6 7">
    <name type="scientific">Brassica napus</name>
    <name type="common">Rape</name>
    <dbReference type="NCBI Taxonomy" id="3708"/>
    <lineage>
        <taxon>Eukaryota</taxon>
        <taxon>Viridiplantae</taxon>
        <taxon>Streptophyta</taxon>
        <taxon>Embryophyta</taxon>
        <taxon>Tracheophyta</taxon>
        <taxon>Spermatophyta</taxon>
        <taxon>Magnoliopsida</taxon>
        <taxon>eudicotyledons</taxon>
        <taxon>Gunneridae</taxon>
        <taxon>Pentapetalae</taxon>
        <taxon>rosids</taxon>
        <taxon>malvids</taxon>
        <taxon>Brassicales</taxon>
        <taxon>Brassicaceae</taxon>
        <taxon>Brassiceae</taxon>
        <taxon>Brassica</taxon>
    </lineage>
</organism>
<evidence type="ECO:0000313" key="6">
    <source>
        <dbReference type="EMBL" id="KAH0876126.1"/>
    </source>
</evidence>
<evidence type="ECO:0000256" key="4">
    <source>
        <dbReference type="ARBA" id="ARBA00022898"/>
    </source>
</evidence>
<evidence type="ECO:0000256" key="3">
    <source>
        <dbReference type="ARBA" id="ARBA00022679"/>
    </source>
</evidence>
<protein>
    <recommendedName>
        <fullName evidence="5">Aminotransferase class I/classII large domain-containing protein</fullName>
    </recommendedName>
</protein>
<evidence type="ECO:0000256" key="2">
    <source>
        <dbReference type="ARBA" id="ARBA00022576"/>
    </source>
</evidence>
<feature type="domain" description="Aminotransferase class I/classII large" evidence="5">
    <location>
        <begin position="64"/>
        <end position="165"/>
    </location>
</feature>
<dbReference type="InterPro" id="IPR015421">
    <property type="entry name" value="PyrdxlP-dep_Trfase_major"/>
</dbReference>
<accession>A0ABQ7Z7Q2</accession>
<dbReference type="SUPFAM" id="SSF53383">
    <property type="entry name" value="PLP-dependent transferases"/>
    <property type="match status" value="1"/>
</dbReference>
<reference evidence="6 7" key="1">
    <citation type="submission" date="2021-05" db="EMBL/GenBank/DDBJ databases">
        <title>Genome Assembly of Synthetic Allotetraploid Brassica napus Reveals Homoeologous Exchanges between Subgenomes.</title>
        <authorList>
            <person name="Davis J.T."/>
        </authorList>
    </citation>
    <scope>NUCLEOTIDE SEQUENCE [LARGE SCALE GENOMIC DNA]</scope>
    <source>
        <strain evidence="7">cv. Da-Ae</strain>
        <tissue evidence="6">Seedling</tissue>
    </source>
</reference>
<dbReference type="PANTHER" id="PTHR43807">
    <property type="entry name" value="FI04487P"/>
    <property type="match status" value="1"/>
</dbReference>
<name>A0ABQ7Z7Q2_BRANA</name>
<keyword evidence="7" id="KW-1185">Reference proteome</keyword>
<dbReference type="Gene3D" id="3.40.640.10">
    <property type="entry name" value="Type I PLP-dependent aspartate aminotransferase-like (Major domain)"/>
    <property type="match status" value="2"/>
</dbReference>
<evidence type="ECO:0000313" key="7">
    <source>
        <dbReference type="Proteomes" id="UP000824890"/>
    </source>
</evidence>
<keyword evidence="2" id="KW-0032">Aminotransferase</keyword>
<dbReference type="PANTHER" id="PTHR43807:SF20">
    <property type="entry name" value="FI04487P"/>
    <property type="match status" value="1"/>
</dbReference>
<dbReference type="InterPro" id="IPR015422">
    <property type="entry name" value="PyrdxlP-dep_Trfase_small"/>
</dbReference>
<comment type="cofactor">
    <cofactor evidence="1">
        <name>pyridoxal 5'-phosphate</name>
        <dbReference type="ChEBI" id="CHEBI:597326"/>
    </cofactor>
</comment>
<gene>
    <name evidence="6" type="ORF">HID58_073488</name>
</gene>
<evidence type="ECO:0000259" key="5">
    <source>
        <dbReference type="Pfam" id="PF00155"/>
    </source>
</evidence>
<dbReference type="InterPro" id="IPR015424">
    <property type="entry name" value="PyrdxlP-dep_Trfase"/>
</dbReference>
<dbReference type="CDD" id="cd00609">
    <property type="entry name" value="AAT_like"/>
    <property type="match status" value="1"/>
</dbReference>
<dbReference type="EMBL" id="JAGKQM010000016">
    <property type="protein sequence ID" value="KAH0876126.1"/>
    <property type="molecule type" value="Genomic_DNA"/>
</dbReference>
<dbReference type="Pfam" id="PF00155">
    <property type="entry name" value="Aminotran_1_2"/>
    <property type="match status" value="1"/>
</dbReference>
<dbReference type="InterPro" id="IPR051326">
    <property type="entry name" value="Kynurenine-oxoglutarate_AT"/>
</dbReference>
<evidence type="ECO:0000256" key="1">
    <source>
        <dbReference type="ARBA" id="ARBA00001933"/>
    </source>
</evidence>
<dbReference type="Gene3D" id="3.90.1150.10">
    <property type="entry name" value="Aspartate Aminotransferase, domain 1"/>
    <property type="match status" value="2"/>
</dbReference>